<dbReference type="SUPFAM" id="SSF54966">
    <property type="entry name" value="RuBisCO, large subunit, small (N-terminal) domain"/>
    <property type="match status" value="1"/>
</dbReference>
<dbReference type="PANTHER" id="PTHR42704">
    <property type="entry name" value="RIBULOSE BISPHOSPHATE CARBOXYLASE"/>
    <property type="match status" value="1"/>
</dbReference>
<dbReference type="SUPFAM" id="SSF51649">
    <property type="entry name" value="RuBisCo, C-terminal domain"/>
    <property type="match status" value="1"/>
</dbReference>
<dbReference type="PANTHER" id="PTHR42704:SF17">
    <property type="entry name" value="RIBULOSE BISPHOSPHATE CARBOXYLASE LARGE CHAIN"/>
    <property type="match status" value="1"/>
</dbReference>
<dbReference type="GO" id="GO:0015977">
    <property type="term" value="P:carbon fixation"/>
    <property type="evidence" value="ECO:0007669"/>
    <property type="project" value="InterPro"/>
</dbReference>
<dbReference type="Gene3D" id="3.30.70.150">
    <property type="entry name" value="RuBisCO large subunit, N-terminal domain"/>
    <property type="match status" value="1"/>
</dbReference>
<dbReference type="GO" id="GO:0000287">
    <property type="term" value="F:magnesium ion binding"/>
    <property type="evidence" value="ECO:0007669"/>
    <property type="project" value="InterPro"/>
</dbReference>
<gene>
    <name evidence="2" type="ORF">CSA55_04820</name>
</gene>
<dbReference type="Proteomes" id="UP000230914">
    <property type="component" value="Unassembled WGS sequence"/>
</dbReference>
<dbReference type="EMBL" id="PDSL01000065">
    <property type="protein sequence ID" value="PIE31794.1"/>
    <property type="molecule type" value="Genomic_DNA"/>
</dbReference>
<dbReference type="Pfam" id="PF00016">
    <property type="entry name" value="RuBisCO_large"/>
    <property type="match status" value="1"/>
</dbReference>
<name>A0A2G6K818_9ACTN</name>
<dbReference type="InterPro" id="IPR033966">
    <property type="entry name" value="RuBisCO"/>
</dbReference>
<evidence type="ECO:0000259" key="1">
    <source>
        <dbReference type="Pfam" id="PF00016"/>
    </source>
</evidence>
<dbReference type="SFLD" id="SFLDS00014">
    <property type="entry name" value="RuBisCO"/>
    <property type="match status" value="1"/>
</dbReference>
<proteinExistence type="predicted"/>
<dbReference type="InterPro" id="IPR000685">
    <property type="entry name" value="RuBisCO_lsu_C"/>
</dbReference>
<reference evidence="2 3" key="1">
    <citation type="submission" date="2017-10" db="EMBL/GenBank/DDBJ databases">
        <title>Novel microbial diversity and functional potential in the marine mammal oral microbiome.</title>
        <authorList>
            <person name="Dudek N.K."/>
            <person name="Sun C.L."/>
            <person name="Burstein D."/>
            <person name="Kantor R.S."/>
            <person name="Aliaga Goltsman D.S."/>
            <person name="Bik E.M."/>
            <person name="Thomas B.C."/>
            <person name="Banfield J.F."/>
            <person name="Relman D.A."/>
        </authorList>
    </citation>
    <scope>NUCLEOTIDE SEQUENCE [LARGE SCALE GENOMIC DNA]</scope>
    <source>
        <strain evidence="2">DOLJORAL78_61_10</strain>
    </source>
</reference>
<comment type="caution">
    <text evidence="2">The sequence shown here is derived from an EMBL/GenBank/DDBJ whole genome shotgun (WGS) entry which is preliminary data.</text>
</comment>
<evidence type="ECO:0000313" key="3">
    <source>
        <dbReference type="Proteomes" id="UP000230914"/>
    </source>
</evidence>
<feature type="domain" description="Ribulose bisphosphate carboxylase large subunit C-terminal" evidence="1">
    <location>
        <begin position="125"/>
        <end position="290"/>
    </location>
</feature>
<protein>
    <submittedName>
        <fullName evidence="2">Ribulose 1,5-bisphosphate carboxylase large subunit</fullName>
    </submittedName>
</protein>
<dbReference type="InterPro" id="IPR036376">
    <property type="entry name" value="RuBisCO_lsu_C_sf"/>
</dbReference>
<accession>A0A2G6K818</accession>
<sequence length="375" mass="39607">MIEPTTLSLSGDRFGAIYEFDAGHDEAIGRANALRVEQTIEFPADLVPDDDIQHSIIGRIEDIVEIADELTRVKVSYAVETSGFELTQLLNVLWGNSSILPGIRLVDIDLPSSITDLFPGPTFGVAGLRTLFDAPTRPLLATALKPMGLSAQRLADQAEALARGGIDIIKDDHSLADQSFAPFAERVERCAAAIERANADTGGHSIYMPSINAPFDQVEERTRLALNAGAGGLLVLPGLTGFDHLRHVCATSDVPVMAHPAFLGSFSASGTAGLAHGLVYGTLMRLAGADLSVYPNYGGRFSFSPQECAEIAAALARPLGDLAAALPSPGGGMTLDRVDEIVDFYGSQVTLLIGGDLHRGDDLTARAAAFRAAVE</sequence>
<evidence type="ECO:0000313" key="2">
    <source>
        <dbReference type="EMBL" id="PIE31794.1"/>
    </source>
</evidence>
<dbReference type="AlphaFoldDB" id="A0A2G6K818"/>
<dbReference type="Gene3D" id="3.20.20.110">
    <property type="entry name" value="Ribulose bisphosphate carboxylase, large subunit, C-terminal domain"/>
    <property type="match status" value="1"/>
</dbReference>
<dbReference type="CDD" id="cd08210">
    <property type="entry name" value="RLP_RrRLP"/>
    <property type="match status" value="1"/>
</dbReference>
<dbReference type="GO" id="GO:0016984">
    <property type="term" value="F:ribulose-bisphosphate carboxylase activity"/>
    <property type="evidence" value="ECO:0007669"/>
    <property type="project" value="InterPro"/>
</dbReference>
<dbReference type="InterPro" id="IPR036422">
    <property type="entry name" value="RuBisCO_lsu_N_sf"/>
</dbReference>
<dbReference type="SFLD" id="SFLDG00301">
    <property type="entry name" value="RuBisCO-like_proteins"/>
    <property type="match status" value="1"/>
</dbReference>
<organism evidence="2 3">
    <name type="scientific">Ilumatobacter coccineus</name>
    <dbReference type="NCBI Taxonomy" id="467094"/>
    <lineage>
        <taxon>Bacteria</taxon>
        <taxon>Bacillati</taxon>
        <taxon>Actinomycetota</taxon>
        <taxon>Acidimicrobiia</taxon>
        <taxon>Acidimicrobiales</taxon>
        <taxon>Ilumatobacteraceae</taxon>
        <taxon>Ilumatobacter</taxon>
    </lineage>
</organism>